<dbReference type="PANTHER" id="PTHR11439:SF517">
    <property type="entry name" value="CYSTEINE-RICH RLK (RECEPTOR-LIKE PROTEIN KINASE) 8"/>
    <property type="match status" value="1"/>
</dbReference>
<dbReference type="PANTHER" id="PTHR11439">
    <property type="entry name" value="GAG-POL-RELATED RETROTRANSPOSON"/>
    <property type="match status" value="1"/>
</dbReference>
<dbReference type="EnsemblPlants" id="AUR62037666-RA">
    <property type="protein sequence ID" value="AUR62037666-RA:cds"/>
    <property type="gene ID" value="AUR62037666"/>
</dbReference>
<dbReference type="InterPro" id="IPR057670">
    <property type="entry name" value="SH3_retrovirus"/>
</dbReference>
<feature type="domain" description="Retrovirus-related Pol polyprotein from transposon TNT 1-94-like beta-barrel" evidence="1">
    <location>
        <begin position="35"/>
        <end position="112"/>
    </location>
</feature>
<feature type="domain" description="Retroviral polymerase SH3-like" evidence="2">
    <location>
        <begin position="208"/>
        <end position="271"/>
    </location>
</feature>
<reference evidence="3" key="1">
    <citation type="journal article" date="2017" name="Nature">
        <title>The genome of Chenopodium quinoa.</title>
        <authorList>
            <person name="Jarvis D.E."/>
            <person name="Ho Y.S."/>
            <person name="Lightfoot D.J."/>
            <person name="Schmoeckel S.M."/>
            <person name="Li B."/>
            <person name="Borm T.J.A."/>
            <person name="Ohyanagi H."/>
            <person name="Mineta K."/>
            <person name="Michell C.T."/>
            <person name="Saber N."/>
            <person name="Kharbatia N.M."/>
            <person name="Rupper R.R."/>
            <person name="Sharp A.R."/>
            <person name="Dally N."/>
            <person name="Boughton B.A."/>
            <person name="Woo Y.H."/>
            <person name="Gao G."/>
            <person name="Schijlen E.G.W.M."/>
            <person name="Guo X."/>
            <person name="Momin A.A."/>
            <person name="Negrao S."/>
            <person name="Al-Babili S."/>
            <person name="Gehring C."/>
            <person name="Roessner U."/>
            <person name="Jung C."/>
            <person name="Murphy K."/>
            <person name="Arold S.T."/>
            <person name="Gojobori T."/>
            <person name="van der Linden C.G."/>
            <person name="van Loo E.N."/>
            <person name="Jellen E.N."/>
            <person name="Maughan P.J."/>
            <person name="Tester M."/>
        </authorList>
    </citation>
    <scope>NUCLEOTIDE SEQUENCE [LARGE SCALE GENOMIC DNA]</scope>
    <source>
        <strain evidence="3">cv. PI 614886</strain>
    </source>
</reference>
<dbReference type="Pfam" id="PF25597">
    <property type="entry name" value="SH3_retrovirus"/>
    <property type="match status" value="1"/>
</dbReference>
<evidence type="ECO:0000313" key="4">
    <source>
        <dbReference type="Proteomes" id="UP000596660"/>
    </source>
</evidence>
<reference evidence="3" key="2">
    <citation type="submission" date="2021-03" db="UniProtKB">
        <authorList>
            <consortium name="EnsemblPlants"/>
        </authorList>
    </citation>
    <scope>IDENTIFICATION</scope>
</reference>
<proteinExistence type="predicted"/>
<evidence type="ECO:0000313" key="3">
    <source>
        <dbReference type="EnsemblPlants" id="AUR62037666-RA:cds"/>
    </source>
</evidence>
<dbReference type="OMA" id="CESEYIV"/>
<accession>A0A803MZ89</accession>
<evidence type="ECO:0000259" key="1">
    <source>
        <dbReference type="Pfam" id="PF22936"/>
    </source>
</evidence>
<dbReference type="AlphaFoldDB" id="A0A803MZ89"/>
<sequence length="536" mass="61026">MQEDTNLIEDKEDAKDSTMLLALKIEDKRDDNCTWYLDNGASNHMTGDKNKFVDLDTAVTGNVTFGDGSKVKIEGKGITMIELKDSSHKLIPDVYYIPNLRSNISSVGQLLKVNGCKIIMEGQKLWLRDRYSKLIAIVSMTKNRMFLINLLQTIKPMCLKTCIEDPSWKWHMRFGHLTFEGLKELGHKKMEAWSGWKPSVSHLRVFGSIAYAQVPKQLRSKLGDRSKKLLFIGYDEKSKGYKLFNPNTNNSVISRYVEFDEEATWDWSIEEEESYNFLPYFEEENSTQHVSAPTTPPSSPQMLSPSLHLNGDSTDSRIEVTQSDEGIFISQEAYTKGVLKKFNMLNVNPVSTPMECGVKLSKNDPYGQKVNPTLFKSLVGSLRYLTCTRPDILFVVGLVSRFMENPSTLHLNTAKRIFRYLKGTLDHGLLYSTSHDFKLWGYCDSDFVGDIDDRKSTTCFVFLLENNVVSWSSKKQPIVTLSTCESEYIVATSCACHSIWIRRLLKELQLPQKEPTEIMTDNKSALALAKNPVFHD</sequence>
<name>A0A803MZ89_CHEQI</name>
<dbReference type="Proteomes" id="UP000596660">
    <property type="component" value="Unplaced"/>
</dbReference>
<keyword evidence="4" id="KW-1185">Reference proteome</keyword>
<protein>
    <submittedName>
        <fullName evidence="3">Uncharacterized protein</fullName>
    </submittedName>
</protein>
<dbReference type="CDD" id="cd09272">
    <property type="entry name" value="RNase_HI_RT_Ty1"/>
    <property type="match status" value="1"/>
</dbReference>
<dbReference type="Gramene" id="AUR62037666-RA">
    <property type="protein sequence ID" value="AUR62037666-RA:cds"/>
    <property type="gene ID" value="AUR62037666"/>
</dbReference>
<dbReference type="InterPro" id="IPR054722">
    <property type="entry name" value="PolX-like_BBD"/>
</dbReference>
<organism evidence="3 4">
    <name type="scientific">Chenopodium quinoa</name>
    <name type="common">Quinoa</name>
    <dbReference type="NCBI Taxonomy" id="63459"/>
    <lineage>
        <taxon>Eukaryota</taxon>
        <taxon>Viridiplantae</taxon>
        <taxon>Streptophyta</taxon>
        <taxon>Embryophyta</taxon>
        <taxon>Tracheophyta</taxon>
        <taxon>Spermatophyta</taxon>
        <taxon>Magnoliopsida</taxon>
        <taxon>eudicotyledons</taxon>
        <taxon>Gunneridae</taxon>
        <taxon>Pentapetalae</taxon>
        <taxon>Caryophyllales</taxon>
        <taxon>Chenopodiaceae</taxon>
        <taxon>Chenopodioideae</taxon>
        <taxon>Atripliceae</taxon>
        <taxon>Chenopodium</taxon>
    </lineage>
</organism>
<evidence type="ECO:0000259" key="2">
    <source>
        <dbReference type="Pfam" id="PF25597"/>
    </source>
</evidence>
<dbReference type="Pfam" id="PF22936">
    <property type="entry name" value="Pol_BBD"/>
    <property type="match status" value="1"/>
</dbReference>